<feature type="transmembrane region" description="Helical" evidence="1">
    <location>
        <begin position="280"/>
        <end position="300"/>
    </location>
</feature>
<dbReference type="EMBL" id="CAJFDI010000003">
    <property type="protein sequence ID" value="CAD5222525.1"/>
    <property type="molecule type" value="Genomic_DNA"/>
</dbReference>
<dbReference type="EMBL" id="CAJFCV020000003">
    <property type="protein sequence ID" value="CAG9110605.1"/>
    <property type="molecule type" value="Genomic_DNA"/>
</dbReference>
<dbReference type="SUPFAM" id="SSF81321">
    <property type="entry name" value="Family A G protein-coupled receptor-like"/>
    <property type="match status" value="1"/>
</dbReference>
<reference evidence="2" key="1">
    <citation type="submission" date="2020-09" db="EMBL/GenBank/DDBJ databases">
        <authorList>
            <person name="Kikuchi T."/>
        </authorList>
    </citation>
    <scope>NUCLEOTIDE SEQUENCE</scope>
    <source>
        <strain evidence="2">Ka4C1</strain>
    </source>
</reference>
<keyword evidence="3" id="KW-1185">Reference proteome</keyword>
<feature type="transmembrane region" description="Helical" evidence="1">
    <location>
        <begin position="12"/>
        <end position="33"/>
    </location>
</feature>
<keyword evidence="1" id="KW-0812">Transmembrane</keyword>
<organism evidence="2 3">
    <name type="scientific">Bursaphelenchus xylophilus</name>
    <name type="common">Pinewood nematode worm</name>
    <name type="synonym">Aphelenchoides xylophilus</name>
    <dbReference type="NCBI Taxonomy" id="6326"/>
    <lineage>
        <taxon>Eukaryota</taxon>
        <taxon>Metazoa</taxon>
        <taxon>Ecdysozoa</taxon>
        <taxon>Nematoda</taxon>
        <taxon>Chromadorea</taxon>
        <taxon>Rhabditida</taxon>
        <taxon>Tylenchina</taxon>
        <taxon>Tylenchomorpha</taxon>
        <taxon>Aphelenchoidea</taxon>
        <taxon>Aphelenchoididae</taxon>
        <taxon>Bursaphelenchus</taxon>
    </lineage>
</organism>
<evidence type="ECO:0000313" key="2">
    <source>
        <dbReference type="EMBL" id="CAD5222525.1"/>
    </source>
</evidence>
<dbReference type="Proteomes" id="UP000582659">
    <property type="component" value="Unassembled WGS sequence"/>
</dbReference>
<dbReference type="PANTHER" id="PTHR22943:SF248">
    <property type="entry name" value="SEVEN TM RECEPTOR"/>
    <property type="match status" value="1"/>
</dbReference>
<keyword evidence="1" id="KW-0472">Membrane</keyword>
<dbReference type="Pfam" id="PF10317">
    <property type="entry name" value="7TM_GPCR_Srd"/>
    <property type="match status" value="1"/>
</dbReference>
<feature type="transmembrane region" description="Helical" evidence="1">
    <location>
        <begin position="53"/>
        <end position="71"/>
    </location>
</feature>
<proteinExistence type="predicted"/>
<dbReference type="OrthoDB" id="10334873at2759"/>
<comment type="caution">
    <text evidence="2">The sequence shown here is derived from an EMBL/GenBank/DDBJ whole genome shotgun (WGS) entry which is preliminary data.</text>
</comment>
<feature type="transmembrane region" description="Helical" evidence="1">
    <location>
        <begin position="91"/>
        <end position="112"/>
    </location>
</feature>
<dbReference type="Gene3D" id="1.20.1070.10">
    <property type="entry name" value="Rhodopsin 7-helix transmembrane proteins"/>
    <property type="match status" value="1"/>
</dbReference>
<evidence type="ECO:0000256" key="1">
    <source>
        <dbReference type="SAM" id="Phobius"/>
    </source>
</evidence>
<protein>
    <submittedName>
        <fullName evidence="2">(pine wood nematode) hypothetical protein</fullName>
    </submittedName>
</protein>
<feature type="transmembrane region" description="Helical" evidence="1">
    <location>
        <begin position="243"/>
        <end position="268"/>
    </location>
</feature>
<keyword evidence="1" id="KW-1133">Transmembrane helix</keyword>
<feature type="transmembrane region" description="Helical" evidence="1">
    <location>
        <begin position="132"/>
        <end position="155"/>
    </location>
</feature>
<accession>A0A7I8WGV9</accession>
<evidence type="ECO:0000313" key="3">
    <source>
        <dbReference type="Proteomes" id="UP000659654"/>
    </source>
</evidence>
<dbReference type="AlphaFoldDB" id="A0A7I8WGV9"/>
<sequence length="336" mass="38780">MLTSDFDNEYAFYLEIAVFVLSSIGSAFFMFMILKRTEQLMQVYQKILMYSSLYDWVVTFTSFFTRPIFFMDEGNCYLISNYFMQMLSDQMQFFFFFSYIFAFHALPAVVALSYYYRYLVVCKEKIMTNSQFVVFAIFATTGSVIMIVLNSMWIMPRYGVHQDRFTEQASKIKNSFLLENKDKIFGIGDNGPAALKLYSVGFFVTLVSYVLIFIYIRKVVNTFRIRDGKTRWHSVNKQVAKSLIVQAVTPSVTMVPMFVLMAACVILQPSEAFVTTCNYIMNITLTIMPVINPFASASFIDAYREAALRIFCCCFAPSKTKVKKEKRETSTHISSA</sequence>
<feature type="transmembrane region" description="Helical" evidence="1">
    <location>
        <begin position="197"/>
        <end position="216"/>
    </location>
</feature>
<dbReference type="InterPro" id="IPR019421">
    <property type="entry name" value="7TM_GPCR_serpentine_rcpt_Srd"/>
</dbReference>
<dbReference type="Proteomes" id="UP000659654">
    <property type="component" value="Unassembled WGS sequence"/>
</dbReference>
<gene>
    <name evidence="2" type="ORF">BXYJ_LOCUS7493</name>
</gene>
<dbReference type="PANTHER" id="PTHR22943">
    <property type="entry name" value="7-TRANSMEMBRANE DOMAIN RECEPTOR C.ELEGANS"/>
    <property type="match status" value="1"/>
</dbReference>
<name>A0A7I8WGV9_BURXY</name>